<evidence type="ECO:0000259" key="8">
    <source>
        <dbReference type="PROSITE" id="PS50811"/>
    </source>
</evidence>
<dbReference type="GO" id="GO:0003700">
    <property type="term" value="F:DNA-binding transcription factor activity"/>
    <property type="evidence" value="ECO:0007669"/>
    <property type="project" value="InterPro"/>
</dbReference>
<protein>
    <submittedName>
        <fullName evidence="9">Putative WRKY transcription factor 2</fullName>
    </submittedName>
</protein>
<evidence type="ECO:0000256" key="1">
    <source>
        <dbReference type="ARBA" id="ARBA00004123"/>
    </source>
</evidence>
<feature type="region of interest" description="Disordered" evidence="7">
    <location>
        <begin position="279"/>
        <end position="308"/>
    </location>
</feature>
<dbReference type="FunFam" id="2.20.25.80:FF:000006">
    <property type="entry name" value="WRKY transcription factor"/>
    <property type="match status" value="1"/>
</dbReference>
<dbReference type="AlphaFoldDB" id="A0A1D1XC23"/>
<keyword evidence="2" id="KW-0677">Repeat</keyword>
<proteinExistence type="predicted"/>
<comment type="subcellular location">
    <subcellularLocation>
        <location evidence="1">Nucleus</location>
    </subcellularLocation>
</comment>
<dbReference type="InterPro" id="IPR044810">
    <property type="entry name" value="WRKY_plant"/>
</dbReference>
<gene>
    <name evidence="9" type="primary">WRKY2_3</name>
    <name evidence="10" type="synonym">WRKY2_1</name>
    <name evidence="9" type="ORF">g.52031</name>
    <name evidence="10" type="ORF">g.52032</name>
</gene>
<dbReference type="SUPFAM" id="SSF118290">
    <property type="entry name" value="WRKY DNA-binding domain"/>
    <property type="match status" value="2"/>
</dbReference>
<evidence type="ECO:0000313" key="10">
    <source>
        <dbReference type="EMBL" id="JAT67553.1"/>
    </source>
</evidence>
<feature type="domain" description="WRKY" evidence="8">
    <location>
        <begin position="308"/>
        <end position="372"/>
    </location>
</feature>
<keyword evidence="6" id="KW-0539">Nucleus</keyword>
<reference evidence="9" key="1">
    <citation type="submission" date="2015-07" db="EMBL/GenBank/DDBJ databases">
        <title>Transcriptome Assembly of Anthurium amnicola.</title>
        <authorList>
            <person name="Suzuki J."/>
        </authorList>
    </citation>
    <scope>NUCLEOTIDE SEQUENCE</scope>
</reference>
<dbReference type="PANTHER" id="PTHR31221">
    <property type="entry name" value="WRKY TRANSCRIPTION FACTOR PROTEIN 1-RELATED"/>
    <property type="match status" value="1"/>
</dbReference>
<dbReference type="EMBL" id="GDJX01000383">
    <property type="protein sequence ID" value="JAT67553.1"/>
    <property type="molecule type" value="Transcribed_RNA"/>
</dbReference>
<keyword evidence="5" id="KW-0804">Transcription</keyword>
<dbReference type="SMART" id="SM00774">
    <property type="entry name" value="WRKY"/>
    <property type="match status" value="2"/>
</dbReference>
<dbReference type="EMBL" id="GDJX01027932">
    <property type="protein sequence ID" value="JAT40004.1"/>
    <property type="molecule type" value="Transcribed_RNA"/>
</dbReference>
<dbReference type="Gene3D" id="2.20.25.80">
    <property type="entry name" value="WRKY domain"/>
    <property type="match status" value="2"/>
</dbReference>
<feature type="region of interest" description="Disordered" evidence="7">
    <location>
        <begin position="465"/>
        <end position="508"/>
    </location>
</feature>
<keyword evidence="3" id="KW-0805">Transcription regulation</keyword>
<dbReference type="FunFam" id="2.20.25.80:FF:000001">
    <property type="entry name" value="WRKY transcription factor 33"/>
    <property type="match status" value="1"/>
</dbReference>
<organism evidence="9">
    <name type="scientific">Anthurium amnicola</name>
    <dbReference type="NCBI Taxonomy" id="1678845"/>
    <lineage>
        <taxon>Eukaryota</taxon>
        <taxon>Viridiplantae</taxon>
        <taxon>Streptophyta</taxon>
        <taxon>Embryophyta</taxon>
        <taxon>Tracheophyta</taxon>
        <taxon>Spermatophyta</taxon>
        <taxon>Magnoliopsida</taxon>
        <taxon>Liliopsida</taxon>
        <taxon>Araceae</taxon>
        <taxon>Pothoideae</taxon>
        <taxon>Potheae</taxon>
        <taxon>Anthurium</taxon>
    </lineage>
</organism>
<feature type="compositionally biased region" description="Basic and acidic residues" evidence="7">
    <location>
        <begin position="615"/>
        <end position="625"/>
    </location>
</feature>
<feature type="domain" description="WRKY" evidence="8">
    <location>
        <begin position="522"/>
        <end position="587"/>
    </location>
</feature>
<dbReference type="Pfam" id="PF03106">
    <property type="entry name" value="WRKY"/>
    <property type="match status" value="2"/>
</dbReference>
<evidence type="ECO:0000256" key="6">
    <source>
        <dbReference type="ARBA" id="ARBA00023242"/>
    </source>
</evidence>
<dbReference type="InterPro" id="IPR036576">
    <property type="entry name" value="WRKY_dom_sf"/>
</dbReference>
<dbReference type="GO" id="GO:0005634">
    <property type="term" value="C:nucleus"/>
    <property type="evidence" value="ECO:0007669"/>
    <property type="project" value="UniProtKB-SubCell"/>
</dbReference>
<evidence type="ECO:0000256" key="2">
    <source>
        <dbReference type="ARBA" id="ARBA00022737"/>
    </source>
</evidence>
<dbReference type="PROSITE" id="PS50811">
    <property type="entry name" value="WRKY"/>
    <property type="match status" value="2"/>
</dbReference>
<dbReference type="GO" id="GO:0043565">
    <property type="term" value="F:sequence-specific DNA binding"/>
    <property type="evidence" value="ECO:0007669"/>
    <property type="project" value="InterPro"/>
</dbReference>
<evidence type="ECO:0000256" key="4">
    <source>
        <dbReference type="ARBA" id="ARBA00023125"/>
    </source>
</evidence>
<sequence length="732" mass="78792">MAGIEDDPSAIGDWPPTDPGGPQGFISSFLSDDFGSRSFADGLPEEGKGKAVAYFDQGGGVMGVEISHDPFRVPNQPSVPRPGARGGLAERMAARAGFSAPKLNTARIRSLNLAPSSSSSSEVRSPYLTIPSGLSPTTLLDSPVFLSNSMAQPSPTTGKFPLEQSSTISSVPVSINSDKTKVHTFVDGTESFVFKPPVDSGSRYFSNSSNKVASTVDHPQSLPTIDVSVQSELPKHESENFADVRLQNLQEFNIKSCFSESSDQRNAGANFAFNQNISDSVMGDEQSPPLDDQQDGEGEAKGESSSVAVGALSEDGYNWRKYGQKQVKGSEFPRSYYKCTHPNCQVKKKVERSHEGHITEIIYKGTHNHLKPPPNRRSAVPASQPFGDVLIDGSEIHASQAVLDGRSTWANAQGGNMGPDWKSDGLEVTSSAPVATEFGDPSSVQVQNGHRFEPDQAVDVATALSNDEDEDDRATHGSISLGFDGEDDESESKRRKLDTSAMEMSAASRAVREPRVVVQTTSEVDILDDGYRWRKYGQKVVKGNPNPRSYYKCTNPGCMVRKHVERASHDLKSVITTYEGKHNHDVPAARNSSHAISGPSSTVAASASQAHSTHRMPEHSHDSLPRFDGPLPLGTFPLSGREQLGPPTGFSFGMGQQGITNLAMPGLGPPTQMKMLPPVHPYLRPPNMNGTGFMMPKGEPKDETVPDSSLAIPNGPSVYHQIMSRLPLGPQL</sequence>
<name>A0A1D1XC23_9ARAE</name>
<dbReference type="PANTHER" id="PTHR31221:SF338">
    <property type="entry name" value="OS08G0499300 PROTEIN"/>
    <property type="match status" value="1"/>
</dbReference>
<evidence type="ECO:0000313" key="9">
    <source>
        <dbReference type="EMBL" id="JAT40004.1"/>
    </source>
</evidence>
<accession>A0A1D1XC23</accession>
<feature type="region of interest" description="Disordered" evidence="7">
    <location>
        <begin position="587"/>
        <end position="627"/>
    </location>
</feature>
<evidence type="ECO:0000256" key="5">
    <source>
        <dbReference type="ARBA" id="ARBA00023163"/>
    </source>
</evidence>
<evidence type="ECO:0000256" key="7">
    <source>
        <dbReference type="SAM" id="MobiDB-lite"/>
    </source>
</evidence>
<dbReference type="InterPro" id="IPR003657">
    <property type="entry name" value="WRKY_dom"/>
</dbReference>
<feature type="compositionally biased region" description="Polar residues" evidence="7">
    <location>
        <begin position="590"/>
        <end position="611"/>
    </location>
</feature>
<keyword evidence="4" id="KW-0238">DNA-binding</keyword>
<evidence type="ECO:0000256" key="3">
    <source>
        <dbReference type="ARBA" id="ARBA00023015"/>
    </source>
</evidence>
<feature type="region of interest" description="Disordered" evidence="7">
    <location>
        <begin position="1"/>
        <end position="24"/>
    </location>
</feature>